<dbReference type="InterPro" id="IPR011051">
    <property type="entry name" value="RmlC_Cupin_sf"/>
</dbReference>
<dbReference type="InterPro" id="IPR014710">
    <property type="entry name" value="RmlC-like_jellyroll"/>
</dbReference>
<dbReference type="RefSeq" id="WP_105729426.1">
    <property type="nucleotide sequence ID" value="NZ_PVLR01000020.1"/>
</dbReference>
<feature type="domain" description="Cupin type-2" evidence="3">
    <location>
        <begin position="65"/>
        <end position="124"/>
    </location>
</feature>
<evidence type="ECO:0000256" key="1">
    <source>
        <dbReference type="SAM" id="SignalP"/>
    </source>
</evidence>
<organism evidence="4 5">
    <name type="scientific">Malikia spinosa</name>
    <dbReference type="NCBI Taxonomy" id="86180"/>
    <lineage>
        <taxon>Bacteria</taxon>
        <taxon>Pseudomonadati</taxon>
        <taxon>Pseudomonadota</taxon>
        <taxon>Betaproteobacteria</taxon>
        <taxon>Burkholderiales</taxon>
        <taxon>Comamonadaceae</taxon>
        <taxon>Malikia</taxon>
    </lineage>
</organism>
<dbReference type="GO" id="GO:0051920">
    <property type="term" value="F:peroxiredoxin activity"/>
    <property type="evidence" value="ECO:0007669"/>
    <property type="project" value="InterPro"/>
</dbReference>
<dbReference type="PANTHER" id="PTHR43698:SF1">
    <property type="entry name" value="BLL4564 PROTEIN"/>
    <property type="match status" value="1"/>
</dbReference>
<gene>
    <name evidence="4" type="ORF">C6P61_08090</name>
</gene>
<evidence type="ECO:0000313" key="5">
    <source>
        <dbReference type="Proteomes" id="UP000238326"/>
    </source>
</evidence>
<evidence type="ECO:0000259" key="3">
    <source>
        <dbReference type="Pfam" id="PF07883"/>
    </source>
</evidence>
<sequence>MNRWMAATLAGLVLSPATATEPELQVTRAGTRTERAASPQHFSGQATVDMLHVAAAPARASVGSVRFVPGVRTAWHTHPLGQTLIVTAGVGRVQRWDGPVVEMRVGDVVHIPPQVKHWHGAAPGSAMTHLAISEALDGQSVTWMEPVAETSASSAPAAATAAALQPSRAQQLMGDVAPKLAQLTDEVLYADVWARPGLSPRDRSLITVSALIAMNRPDQLRSHLTLGRTNGLTQDEIAETLTHLAFYTGWPNAVTATGVARDVYIGKP</sequence>
<comment type="caution">
    <text evidence="4">The sequence shown here is derived from an EMBL/GenBank/DDBJ whole genome shotgun (WGS) entry which is preliminary data.</text>
</comment>
<dbReference type="Pfam" id="PF07883">
    <property type="entry name" value="Cupin_2"/>
    <property type="match status" value="1"/>
</dbReference>
<feature type="signal peptide" evidence="1">
    <location>
        <begin position="1"/>
        <end position="19"/>
    </location>
</feature>
<keyword evidence="1" id="KW-0732">Signal</keyword>
<dbReference type="Pfam" id="PF02627">
    <property type="entry name" value="CMD"/>
    <property type="match status" value="1"/>
</dbReference>
<feature type="chain" id="PRO_5015485204" evidence="1">
    <location>
        <begin position="20"/>
        <end position="268"/>
    </location>
</feature>
<dbReference type="EMBL" id="PVLR01000020">
    <property type="protein sequence ID" value="PRD69031.1"/>
    <property type="molecule type" value="Genomic_DNA"/>
</dbReference>
<dbReference type="OrthoDB" id="9802489at2"/>
<reference evidence="4 5" key="1">
    <citation type="submission" date="2018-03" db="EMBL/GenBank/DDBJ databases">
        <title>Comparative genomics illustrates the genes involved in a hyperalkaliphilic mechanisms of Serpentinomonas isolated from highly-alkaline calcium-rich serpentinized springs.</title>
        <authorList>
            <person name="Suzuki S."/>
            <person name="Ishii S."/>
            <person name="Walworth N."/>
            <person name="Bird L."/>
            <person name="Kuenen J.G."/>
            <person name="Nealson K.H."/>
        </authorList>
    </citation>
    <scope>NUCLEOTIDE SEQUENCE [LARGE SCALE GENOMIC DNA]</scope>
    <source>
        <strain evidence="4 5">83</strain>
    </source>
</reference>
<accession>A0A2S9KF05</accession>
<dbReference type="InterPro" id="IPR013096">
    <property type="entry name" value="Cupin_2"/>
</dbReference>
<evidence type="ECO:0000259" key="2">
    <source>
        <dbReference type="Pfam" id="PF02627"/>
    </source>
</evidence>
<dbReference type="InterPro" id="IPR029032">
    <property type="entry name" value="AhpD-like"/>
</dbReference>
<dbReference type="InterPro" id="IPR003779">
    <property type="entry name" value="CMD-like"/>
</dbReference>
<proteinExistence type="predicted"/>
<keyword evidence="5" id="KW-1185">Reference proteome</keyword>
<dbReference type="Gene3D" id="2.60.120.10">
    <property type="entry name" value="Jelly Rolls"/>
    <property type="match status" value="1"/>
</dbReference>
<feature type="domain" description="Carboxymuconolactone decarboxylase-like" evidence="2">
    <location>
        <begin position="178"/>
        <end position="262"/>
    </location>
</feature>
<dbReference type="AlphaFoldDB" id="A0A2S9KF05"/>
<dbReference type="SUPFAM" id="SSF69118">
    <property type="entry name" value="AhpD-like"/>
    <property type="match status" value="1"/>
</dbReference>
<name>A0A2S9KF05_9BURK</name>
<dbReference type="PANTHER" id="PTHR43698">
    <property type="entry name" value="RIBD C-TERMINAL DOMAIN CONTAINING PROTEIN"/>
    <property type="match status" value="1"/>
</dbReference>
<dbReference type="Gene3D" id="1.20.1290.10">
    <property type="entry name" value="AhpD-like"/>
    <property type="match status" value="1"/>
</dbReference>
<dbReference type="InterPro" id="IPR047263">
    <property type="entry name" value="HNL-like_cupin"/>
</dbReference>
<evidence type="ECO:0000313" key="4">
    <source>
        <dbReference type="EMBL" id="PRD69031.1"/>
    </source>
</evidence>
<dbReference type="SUPFAM" id="SSF51182">
    <property type="entry name" value="RmlC-like cupins"/>
    <property type="match status" value="1"/>
</dbReference>
<dbReference type="Proteomes" id="UP000238326">
    <property type="component" value="Unassembled WGS sequence"/>
</dbReference>
<protein>
    <submittedName>
        <fullName evidence="4">Carboxymuconolactone decarboxylase</fullName>
    </submittedName>
</protein>
<dbReference type="CDD" id="cd02233">
    <property type="entry name" value="cupin_HNL-like"/>
    <property type="match status" value="1"/>
</dbReference>